<dbReference type="AlphaFoldDB" id="A0A0F9EQ49"/>
<gene>
    <name evidence="1" type="ORF">LCGC14_2399670</name>
</gene>
<reference evidence="1" key="1">
    <citation type="journal article" date="2015" name="Nature">
        <title>Complex archaea that bridge the gap between prokaryotes and eukaryotes.</title>
        <authorList>
            <person name="Spang A."/>
            <person name="Saw J.H."/>
            <person name="Jorgensen S.L."/>
            <person name="Zaremba-Niedzwiedzka K."/>
            <person name="Martijn J."/>
            <person name="Lind A.E."/>
            <person name="van Eijk R."/>
            <person name="Schleper C."/>
            <person name="Guy L."/>
            <person name="Ettema T.J."/>
        </authorList>
    </citation>
    <scope>NUCLEOTIDE SEQUENCE</scope>
</reference>
<evidence type="ECO:0000313" key="1">
    <source>
        <dbReference type="EMBL" id="KKL25998.1"/>
    </source>
</evidence>
<accession>A0A0F9EQ49</accession>
<dbReference type="EMBL" id="LAZR01036003">
    <property type="protein sequence ID" value="KKL25998.1"/>
    <property type="molecule type" value="Genomic_DNA"/>
</dbReference>
<sequence length="106" mass="11783">MKDLYRVLEVDNVEVLRSFSLDESEIPDNALWGVSPREPGVQVDGPILIPIEGSGYLADAWIEFRRLEKSGVVQPAIEQGMRVKALLDALAGWPEDDEDEDDDGQS</sequence>
<organism evidence="1">
    <name type="scientific">marine sediment metagenome</name>
    <dbReference type="NCBI Taxonomy" id="412755"/>
    <lineage>
        <taxon>unclassified sequences</taxon>
        <taxon>metagenomes</taxon>
        <taxon>ecological metagenomes</taxon>
    </lineage>
</organism>
<protein>
    <submittedName>
        <fullName evidence="1">Uncharacterized protein</fullName>
    </submittedName>
</protein>
<comment type="caution">
    <text evidence="1">The sequence shown here is derived from an EMBL/GenBank/DDBJ whole genome shotgun (WGS) entry which is preliminary data.</text>
</comment>
<proteinExistence type="predicted"/>
<name>A0A0F9EQ49_9ZZZZ</name>